<proteinExistence type="predicted"/>
<evidence type="ECO:0000313" key="2">
    <source>
        <dbReference type="EMBL" id="KAJ3128853.1"/>
    </source>
</evidence>
<gene>
    <name evidence="2" type="ORF">HK100_008946</name>
</gene>
<feature type="compositionally biased region" description="Acidic residues" evidence="1">
    <location>
        <begin position="371"/>
        <end position="383"/>
    </location>
</feature>
<accession>A0AAD5T676</accession>
<dbReference type="AlphaFoldDB" id="A0AAD5T676"/>
<keyword evidence="3" id="KW-1185">Reference proteome</keyword>
<feature type="region of interest" description="Disordered" evidence="1">
    <location>
        <begin position="339"/>
        <end position="480"/>
    </location>
</feature>
<evidence type="ECO:0000313" key="3">
    <source>
        <dbReference type="Proteomes" id="UP001211907"/>
    </source>
</evidence>
<evidence type="ECO:0000256" key="1">
    <source>
        <dbReference type="SAM" id="MobiDB-lite"/>
    </source>
</evidence>
<comment type="caution">
    <text evidence="2">The sequence shown here is derived from an EMBL/GenBank/DDBJ whole genome shotgun (WGS) entry which is preliminary data.</text>
</comment>
<name>A0AAD5T676_9FUNG</name>
<protein>
    <submittedName>
        <fullName evidence="2">Uncharacterized protein</fullName>
    </submittedName>
</protein>
<dbReference type="Proteomes" id="UP001211907">
    <property type="component" value="Unassembled WGS sequence"/>
</dbReference>
<sequence length="480" mass="51706">MKAELDVLDIALQEFGRRTRLTHAQNQNEAQSNEMQSETTESKDTFVALCAGVERIAAAAGGDARNVLARLINAMLCLSSTSVAKTTAALLLVSAKAQTQTQSQIQAQSQKHLFKLDEFVASVSDVSILAPVRKKATIAFHKNAFQVSIDGNVAASIPVVSVVAVAVLPTPSRQKPAHAILVDWNVESVEKNSGITANFTPPLLLSFDDTTAPLSISAAPKFSSVACNLPKAAPKRDALLALLRASFPTFQLHLPETSLFSSSSSGSSKLGLNSCCWVNGLSKMKDGNKNTDKTVSLEIEMIDHGELEAVVAYFKGRGIRVGDPDDSLSTSVVLNDVNEAPNASSNHRKVTFSTTTDSNTNGNNDKNSTDITEDDEDEDDSDFEDKAADGSELEEDYDSEHQTDDDSSSTESDDDDDDDDDEKNEDGSNESVGANDGNFRKRKFFGNNDVKSKKVGQSILINDNDAEVEESEEDVDELEL</sequence>
<feature type="compositionally biased region" description="Acidic residues" evidence="1">
    <location>
        <begin position="464"/>
        <end position="480"/>
    </location>
</feature>
<dbReference type="EMBL" id="JADGJH010000447">
    <property type="protein sequence ID" value="KAJ3128853.1"/>
    <property type="molecule type" value="Genomic_DNA"/>
</dbReference>
<feature type="compositionally biased region" description="Acidic residues" evidence="1">
    <location>
        <begin position="405"/>
        <end position="428"/>
    </location>
</feature>
<reference evidence="2" key="1">
    <citation type="submission" date="2020-05" db="EMBL/GenBank/DDBJ databases">
        <title>Phylogenomic resolution of chytrid fungi.</title>
        <authorList>
            <person name="Stajich J.E."/>
            <person name="Amses K."/>
            <person name="Simmons R."/>
            <person name="Seto K."/>
            <person name="Myers J."/>
            <person name="Bonds A."/>
            <person name="Quandt C.A."/>
            <person name="Barry K."/>
            <person name="Liu P."/>
            <person name="Grigoriev I."/>
            <person name="Longcore J.E."/>
            <person name="James T.Y."/>
        </authorList>
    </citation>
    <scope>NUCLEOTIDE SEQUENCE</scope>
    <source>
        <strain evidence="2">JEL0513</strain>
    </source>
</reference>
<organism evidence="2 3">
    <name type="scientific">Physocladia obscura</name>
    <dbReference type="NCBI Taxonomy" id="109957"/>
    <lineage>
        <taxon>Eukaryota</taxon>
        <taxon>Fungi</taxon>
        <taxon>Fungi incertae sedis</taxon>
        <taxon>Chytridiomycota</taxon>
        <taxon>Chytridiomycota incertae sedis</taxon>
        <taxon>Chytridiomycetes</taxon>
        <taxon>Chytridiales</taxon>
        <taxon>Chytriomycetaceae</taxon>
        <taxon>Physocladia</taxon>
    </lineage>
</organism>
<feature type="compositionally biased region" description="Low complexity" evidence="1">
    <location>
        <begin position="353"/>
        <end position="370"/>
    </location>
</feature>